<comment type="caution">
    <text evidence="1">The sequence shown here is derived from an EMBL/GenBank/DDBJ whole genome shotgun (WGS) entry which is preliminary data.</text>
</comment>
<dbReference type="EMBL" id="ATND01000002">
    <property type="protein sequence ID" value="EPP38147.1"/>
    <property type="molecule type" value="Genomic_DNA"/>
</dbReference>
<dbReference type="Proteomes" id="UP000014821">
    <property type="component" value="Unassembled WGS sequence"/>
</dbReference>
<sequence length="105" mass="12221">MSSIHATYCSCAYHSAFPGTSNSQRIFVIPLHSWPNHTSRLENIVKTCKRDVKVLINKISFSNFWRNSARSEILTQGNVRLDLQQVTETVFNYQIQVVLTQWQQY</sequence>
<keyword evidence="1" id="KW-0540">Nuclease</keyword>
<name>A0ABN0MRS0_9CHLA</name>
<keyword evidence="1" id="KW-0378">Hydrolase</keyword>
<keyword evidence="2" id="KW-1185">Reference proteome</keyword>
<dbReference type="RefSeq" id="WP_020356254.1">
    <property type="nucleotide sequence ID" value="NZ_KE360587.1"/>
</dbReference>
<gene>
    <name evidence="1" type="primary">pplD2</name>
    <name evidence="1" type="ORF">CP10881SC42_0768</name>
</gene>
<dbReference type="GO" id="GO:0004519">
    <property type="term" value="F:endonuclease activity"/>
    <property type="evidence" value="ECO:0007669"/>
    <property type="project" value="UniProtKB-KW"/>
</dbReference>
<evidence type="ECO:0000313" key="1">
    <source>
        <dbReference type="EMBL" id="EPP38147.1"/>
    </source>
</evidence>
<organism evidence="1 2">
    <name type="scientific">Chlamydia avium</name>
    <dbReference type="NCBI Taxonomy" id="1457141"/>
    <lineage>
        <taxon>Bacteria</taxon>
        <taxon>Pseudomonadati</taxon>
        <taxon>Chlamydiota</taxon>
        <taxon>Chlamydiia</taxon>
        <taxon>Chlamydiales</taxon>
        <taxon>Chlamydiaceae</taxon>
        <taxon>Chlamydia/Chlamydophila group</taxon>
        <taxon>Chlamydia</taxon>
    </lineage>
</organism>
<proteinExistence type="predicted"/>
<accession>A0ABN0MRS0</accession>
<keyword evidence="1" id="KW-0255">Endonuclease</keyword>
<evidence type="ECO:0000313" key="2">
    <source>
        <dbReference type="Proteomes" id="UP000014821"/>
    </source>
</evidence>
<reference evidence="1" key="1">
    <citation type="submission" date="2013-04" db="EMBL/GenBank/DDBJ databases">
        <title>Genome sequence of Chlamydia psittaci 10_881_SC42.</title>
        <authorList>
            <person name="Huot-Creasy H."/>
            <person name="McCracken C.L."/>
            <person name="Humphries M."/>
            <person name="Sachse K."/>
            <person name="Laroucau K."/>
            <person name="Bavoil P."/>
            <person name="Myers G.S."/>
        </authorList>
    </citation>
    <scope>NUCLEOTIDE SEQUENCE [LARGE SCALE GENOMIC DNA]</scope>
    <source>
        <strain evidence="1">10_881_SC42</strain>
    </source>
</reference>
<protein>
    <submittedName>
        <fullName evidence="1">Phospholipase D endonuclease domain protein</fullName>
    </submittedName>
</protein>